<reference evidence="2" key="1">
    <citation type="submission" date="2022-11" db="UniProtKB">
        <authorList>
            <consortium name="WormBaseParasite"/>
        </authorList>
    </citation>
    <scope>IDENTIFICATION</scope>
</reference>
<evidence type="ECO:0000313" key="2">
    <source>
        <dbReference type="WBParaSite" id="JU765_v2.g3205.t1"/>
    </source>
</evidence>
<sequence>MMEVEFTKPEGSTRVFTIVCSDGVEIKTSEKVICQSELFSEIIKFTDPEKPIPVQIGHRPMKAIVEYLELYKDDPPYIPPTGYNCEMSTRDTEFFDKIDNADLIEYLNAGNYLNVQRLLKIRGWLEGKNEAEYRHILQLPDDYTEAEKDANYQEYSFFDPDIAIAANENENPPANQLGPSGAGGDSN</sequence>
<proteinExistence type="predicted"/>
<accession>A0AC34R460</accession>
<organism evidence="1 2">
    <name type="scientific">Panagrolaimus sp. JU765</name>
    <dbReference type="NCBI Taxonomy" id="591449"/>
    <lineage>
        <taxon>Eukaryota</taxon>
        <taxon>Metazoa</taxon>
        <taxon>Ecdysozoa</taxon>
        <taxon>Nematoda</taxon>
        <taxon>Chromadorea</taxon>
        <taxon>Rhabditida</taxon>
        <taxon>Tylenchina</taxon>
        <taxon>Panagrolaimomorpha</taxon>
        <taxon>Panagrolaimoidea</taxon>
        <taxon>Panagrolaimidae</taxon>
        <taxon>Panagrolaimus</taxon>
    </lineage>
</organism>
<dbReference type="WBParaSite" id="JU765_v2.g3205.t1">
    <property type="protein sequence ID" value="JU765_v2.g3205.t1"/>
    <property type="gene ID" value="JU765_v2.g3205"/>
</dbReference>
<evidence type="ECO:0000313" key="1">
    <source>
        <dbReference type="Proteomes" id="UP000887576"/>
    </source>
</evidence>
<name>A0AC34R460_9BILA</name>
<protein>
    <submittedName>
        <fullName evidence="2">SKP1 component POZ domain-containing protein</fullName>
    </submittedName>
</protein>
<dbReference type="Proteomes" id="UP000887576">
    <property type="component" value="Unplaced"/>
</dbReference>